<reference evidence="4" key="1">
    <citation type="submission" date="2021-01" db="EMBL/GenBank/DDBJ databases">
        <title>Adiantum capillus-veneris genome.</title>
        <authorList>
            <person name="Fang Y."/>
            <person name="Liao Q."/>
        </authorList>
    </citation>
    <scope>NUCLEOTIDE SEQUENCE</scope>
    <source>
        <strain evidence="4">H3</strain>
        <tissue evidence="4">Leaf</tissue>
    </source>
</reference>
<proteinExistence type="predicted"/>
<dbReference type="InterPro" id="IPR000504">
    <property type="entry name" value="RRM_dom"/>
</dbReference>
<dbReference type="PANTHER" id="PTHR21494:SF2">
    <property type="entry name" value="NUCLEIC ACID BINDING PROTEIN"/>
    <property type="match status" value="1"/>
</dbReference>
<feature type="compositionally biased region" description="Pro residues" evidence="2">
    <location>
        <begin position="1242"/>
        <end position="1292"/>
    </location>
</feature>
<feature type="region of interest" description="Disordered" evidence="2">
    <location>
        <begin position="1233"/>
        <end position="1296"/>
    </location>
</feature>
<gene>
    <name evidence="4" type="ORF">GOP47_0019975</name>
</gene>
<feature type="compositionally biased region" description="Acidic residues" evidence="2">
    <location>
        <begin position="373"/>
        <end position="390"/>
    </location>
</feature>
<name>A0A9D4UCJ2_ADICA</name>
<feature type="domain" description="RRM" evidence="3">
    <location>
        <begin position="605"/>
        <end position="677"/>
    </location>
</feature>
<dbReference type="InterPro" id="IPR012677">
    <property type="entry name" value="Nucleotide-bd_a/b_plait_sf"/>
</dbReference>
<sequence length="1452" mass="158817">MAIEPPLKKRKHYEGDTGAQVQDAGNAVIVKSGRAQGGPISEEHKLRKKVNRDEIGAFYKIYRRLKFCLDCKRTTGSNSASDLDEAYCSILNLSTGCSSVQCIAAELIPRYAVYCPSSIDLASNVMIQILEWSEDIVFQEEDFDGVAFRTAKACLSGMIELSAAAVTAAVEVPEISDMSMAVCQNIAFYMLCRLEGRDPPRFFLKDYEDKIAACLESGATVQEKLLDLVSINLVRLFHTHPKSIFAACFDLLGANNESQRKKGQQFLAQVMNKEQNQGEVEARAARNLDSKEDIMKDGDSPPPMSPTEKARSEESLLMQIIFGKPDLERWLVTAFRKFCNSTGAEIVAESCPLLTLLLQSMSTFKESDLDPSYVEEPEPPEVESMVEEPDTLVVEAEIDRDSPKGGSVSGRASAPDDAPSPSRGKEDTGAAHGESQKIVDFDDSDKTWDANDEKARQEMSSDMGGTIVHGPGPDVEIGSTKSARHILDTDRRVQDVEHGLPGSLTSLSKSRFLPGSYTAPSSTCRTVDPENYRQILNYEDDVKTEARFLSSADFHGEFSSSGTGYFLSPKGYGSSRPQDPSITQRQAAWYSDGDPAALEVFAASKQLWVGSLGHGVSESLLRYEFEKFGPLSSLSLFPGQDFGLVEYKSLNDAVRAREVLQGATPWSTPLKIKFLDVGLGSRGTIGGVAVGGSCHVYIGGVNSLGVKEEILREIAHACSKVPRSVSVLPVAGALLLEFDAPEEAAAVMLHIRQRRRESGFLSTQLRYPERTSSTPLSEGYNSSRHLWVGHVDPLVFDQELISAFLEYGDLTGWKFFRQSACCILEFRSPEAAACAKAKLHGARFGNQYIQVEHRNNQKGGILASASGSANFYSSSSLGSLRSQATIPGGSSVGRNVQSPRASSQLSFRTRGALPRGGRESERLPTNTLWVGFPDRSVQTLPTDTELKTIFNLACKGYGVVTKMSSVRSSRGSCRFVEFDSIEAAATALQNCAGYLDPGTQIEFSNPSHSLQHSDYPHTVVTPLNEDLRTLWEKDHDWDRGLRTASSLVDHDDSKLSILHGKPSLQSGWGQTHYGGISDQSKFRFDRTGSGHYDSSMEVKDEALKVDSILGKYMSSGGFRVTSGFAGTSSVDSQGVPHGSSHSWIGSLRAPDRHLSVGGTLDDSVPQHPILTPMPSLKNPPRIHLDRIPSTGSWSAQNLISSSSIDSVGNIAANTAPILQSPVAPLLSRFSGSVTHSFEQGNPPYPPLPPVSPPPPPLPLETPPPPPLSPPPPAPYHLPPAPPLPPSPPPPLPSELVKTDALSNSKQQCWRGSLCKSGYQYCEVLAYYQKSAMCQYDAFFEPAEWPNKLDVTKRADFRSVKYSFQNTSRDQRQVCRLFVCQGTNNLQGFRQFESYLRQRDRAGVVMIPETGKIWARILFILPWSREICDLLAISHQPNEGLIGLLLPMDTSYS</sequence>
<evidence type="ECO:0000256" key="1">
    <source>
        <dbReference type="PROSITE-ProRule" id="PRU00176"/>
    </source>
</evidence>
<feature type="region of interest" description="Disordered" evidence="2">
    <location>
        <begin position="367"/>
        <end position="474"/>
    </location>
</feature>
<accession>A0A9D4UCJ2</accession>
<protein>
    <recommendedName>
        <fullName evidence="3">RRM domain-containing protein</fullName>
    </recommendedName>
</protein>
<evidence type="ECO:0000256" key="2">
    <source>
        <dbReference type="SAM" id="MobiDB-lite"/>
    </source>
</evidence>
<organism evidence="4 5">
    <name type="scientific">Adiantum capillus-veneris</name>
    <name type="common">Maidenhair fern</name>
    <dbReference type="NCBI Taxonomy" id="13818"/>
    <lineage>
        <taxon>Eukaryota</taxon>
        <taxon>Viridiplantae</taxon>
        <taxon>Streptophyta</taxon>
        <taxon>Embryophyta</taxon>
        <taxon>Tracheophyta</taxon>
        <taxon>Polypodiopsida</taxon>
        <taxon>Polypodiidae</taxon>
        <taxon>Polypodiales</taxon>
        <taxon>Pteridineae</taxon>
        <taxon>Pteridaceae</taxon>
        <taxon>Vittarioideae</taxon>
        <taxon>Adiantum</taxon>
    </lineage>
</organism>
<dbReference type="Proteomes" id="UP000886520">
    <property type="component" value="Chromosome 19"/>
</dbReference>
<feature type="domain" description="RRM" evidence="3">
    <location>
        <begin position="784"/>
        <end position="856"/>
    </location>
</feature>
<dbReference type="CDD" id="cd00590">
    <property type="entry name" value="RRM_SF"/>
    <property type="match status" value="3"/>
</dbReference>
<dbReference type="GO" id="GO:0003723">
    <property type="term" value="F:RNA binding"/>
    <property type="evidence" value="ECO:0007669"/>
    <property type="project" value="UniProtKB-UniRule"/>
</dbReference>
<dbReference type="InterPro" id="IPR052586">
    <property type="entry name" value="ASCC2"/>
</dbReference>
<evidence type="ECO:0000259" key="3">
    <source>
        <dbReference type="PROSITE" id="PS50102"/>
    </source>
</evidence>
<feature type="compositionally biased region" description="Basic and acidic residues" evidence="2">
    <location>
        <begin position="423"/>
        <end position="459"/>
    </location>
</feature>
<dbReference type="InterPro" id="IPR035979">
    <property type="entry name" value="RBD_domain_sf"/>
</dbReference>
<evidence type="ECO:0000313" key="5">
    <source>
        <dbReference type="Proteomes" id="UP000886520"/>
    </source>
</evidence>
<dbReference type="SMART" id="SM00360">
    <property type="entry name" value="RRM"/>
    <property type="match status" value="3"/>
</dbReference>
<dbReference type="PANTHER" id="PTHR21494">
    <property type="entry name" value="ACTIVATING SIGNAL COINTEGRATOR 1 COMPLEX SUBUNIT 2 ASC-1 COMPLEX SUBUNIT P100"/>
    <property type="match status" value="1"/>
</dbReference>
<feature type="region of interest" description="Disordered" evidence="2">
    <location>
        <begin position="285"/>
        <end position="311"/>
    </location>
</feature>
<dbReference type="Pfam" id="PF00076">
    <property type="entry name" value="RRM_1"/>
    <property type="match status" value="1"/>
</dbReference>
<keyword evidence="1" id="KW-0694">RNA-binding</keyword>
<dbReference type="InterPro" id="IPR012921">
    <property type="entry name" value="SPOC_C"/>
</dbReference>
<keyword evidence="5" id="KW-1185">Reference proteome</keyword>
<dbReference type="GO" id="GO:0043130">
    <property type="term" value="F:ubiquitin binding"/>
    <property type="evidence" value="ECO:0007669"/>
    <property type="project" value="TreeGrafter"/>
</dbReference>
<dbReference type="Gene3D" id="3.30.70.330">
    <property type="match status" value="3"/>
</dbReference>
<dbReference type="Pfam" id="PF07744">
    <property type="entry name" value="SPOC"/>
    <property type="match status" value="1"/>
</dbReference>
<feature type="compositionally biased region" description="Basic and acidic residues" evidence="2">
    <location>
        <begin position="285"/>
        <end position="299"/>
    </location>
</feature>
<dbReference type="EMBL" id="JABFUD020000019">
    <property type="protein sequence ID" value="KAI5065280.1"/>
    <property type="molecule type" value="Genomic_DNA"/>
</dbReference>
<dbReference type="OrthoDB" id="5577209at2759"/>
<evidence type="ECO:0000313" key="4">
    <source>
        <dbReference type="EMBL" id="KAI5065280.1"/>
    </source>
</evidence>
<dbReference type="SUPFAM" id="SSF54928">
    <property type="entry name" value="RNA-binding domain, RBD"/>
    <property type="match status" value="2"/>
</dbReference>
<comment type="caution">
    <text evidence="4">The sequence shown here is derived from an EMBL/GenBank/DDBJ whole genome shotgun (WGS) entry which is preliminary data.</text>
</comment>
<dbReference type="PROSITE" id="PS50102">
    <property type="entry name" value="RRM"/>
    <property type="match status" value="2"/>
</dbReference>